<feature type="non-terminal residue" evidence="2">
    <location>
        <position position="1"/>
    </location>
</feature>
<evidence type="ECO:0008006" key="4">
    <source>
        <dbReference type="Google" id="ProtNLM"/>
    </source>
</evidence>
<organism evidence="2 3">
    <name type="scientific">Mycena albidolilacea</name>
    <dbReference type="NCBI Taxonomy" id="1033008"/>
    <lineage>
        <taxon>Eukaryota</taxon>
        <taxon>Fungi</taxon>
        <taxon>Dikarya</taxon>
        <taxon>Basidiomycota</taxon>
        <taxon>Agaricomycotina</taxon>
        <taxon>Agaricomycetes</taxon>
        <taxon>Agaricomycetidae</taxon>
        <taxon>Agaricales</taxon>
        <taxon>Marasmiineae</taxon>
        <taxon>Mycenaceae</taxon>
        <taxon>Mycena</taxon>
    </lineage>
</organism>
<reference evidence="2" key="1">
    <citation type="submission" date="2023-03" db="EMBL/GenBank/DDBJ databases">
        <title>Massive genome expansion in bonnet fungi (Mycena s.s.) driven by repeated elements and novel gene families across ecological guilds.</title>
        <authorList>
            <consortium name="Lawrence Berkeley National Laboratory"/>
            <person name="Harder C.B."/>
            <person name="Miyauchi S."/>
            <person name="Viragh M."/>
            <person name="Kuo A."/>
            <person name="Thoen E."/>
            <person name="Andreopoulos B."/>
            <person name="Lu D."/>
            <person name="Skrede I."/>
            <person name="Drula E."/>
            <person name="Henrissat B."/>
            <person name="Morin E."/>
            <person name="Kohler A."/>
            <person name="Barry K."/>
            <person name="LaButti K."/>
            <person name="Morin E."/>
            <person name="Salamov A."/>
            <person name="Lipzen A."/>
            <person name="Mereny Z."/>
            <person name="Hegedus B."/>
            <person name="Baldrian P."/>
            <person name="Stursova M."/>
            <person name="Weitz H."/>
            <person name="Taylor A."/>
            <person name="Grigoriev I.V."/>
            <person name="Nagy L.G."/>
            <person name="Martin F."/>
            <person name="Kauserud H."/>
        </authorList>
    </citation>
    <scope>NUCLEOTIDE SEQUENCE</scope>
    <source>
        <strain evidence="2">CBHHK002</strain>
    </source>
</reference>
<dbReference type="EMBL" id="JARIHO010000029">
    <property type="protein sequence ID" value="KAJ7337501.1"/>
    <property type="molecule type" value="Genomic_DNA"/>
</dbReference>
<dbReference type="InterPro" id="IPR009057">
    <property type="entry name" value="Homeodomain-like_sf"/>
</dbReference>
<name>A0AAD7EM95_9AGAR</name>
<comment type="caution">
    <text evidence="2">The sequence shown here is derived from an EMBL/GenBank/DDBJ whole genome shotgun (WGS) entry which is preliminary data.</text>
</comment>
<evidence type="ECO:0000256" key="1">
    <source>
        <dbReference type="SAM" id="MobiDB-lite"/>
    </source>
</evidence>
<evidence type="ECO:0000313" key="3">
    <source>
        <dbReference type="Proteomes" id="UP001218218"/>
    </source>
</evidence>
<feature type="region of interest" description="Disordered" evidence="1">
    <location>
        <begin position="1"/>
        <end position="28"/>
    </location>
</feature>
<dbReference type="AlphaFoldDB" id="A0AAD7EM95"/>
<dbReference type="PANTHER" id="PTHR22705">
    <property type="entry name" value="ZINC FINGER, ZZ DOMAIN CONTAINING 3"/>
    <property type="match status" value="1"/>
</dbReference>
<protein>
    <recommendedName>
        <fullName evidence="4">Myb-like domain-containing protein</fullName>
    </recommendedName>
</protein>
<dbReference type="SUPFAM" id="SSF46689">
    <property type="entry name" value="Homeodomain-like"/>
    <property type="match status" value="1"/>
</dbReference>
<dbReference type="PANTHER" id="PTHR22705:SF0">
    <property type="entry name" value="ZZ-TYPE ZINC FINGER-CONTAINING PROTEIN 3"/>
    <property type="match status" value="1"/>
</dbReference>
<keyword evidence="3" id="KW-1185">Reference proteome</keyword>
<sequence>NDNDAPAPEDRNAARRARDRASKAKKPRTDTYKVLWSAGEQNMLERLLEEIPASDPRRWVVYLKISLAMEGRRTPRQVSSRVQKYLQKLKKYG</sequence>
<evidence type="ECO:0000313" key="2">
    <source>
        <dbReference type="EMBL" id="KAJ7337501.1"/>
    </source>
</evidence>
<feature type="compositionally biased region" description="Basic and acidic residues" evidence="1">
    <location>
        <begin position="19"/>
        <end position="28"/>
    </location>
</feature>
<gene>
    <name evidence="2" type="ORF">DFH08DRAFT_647420</name>
</gene>
<dbReference type="Proteomes" id="UP001218218">
    <property type="component" value="Unassembled WGS sequence"/>
</dbReference>
<accession>A0AAD7EM95</accession>
<dbReference type="Gene3D" id="1.10.10.60">
    <property type="entry name" value="Homeodomain-like"/>
    <property type="match status" value="1"/>
</dbReference>
<feature type="non-terminal residue" evidence="2">
    <location>
        <position position="93"/>
    </location>
</feature>
<dbReference type="InterPro" id="IPR037830">
    <property type="entry name" value="ZZZ3"/>
</dbReference>
<proteinExistence type="predicted"/>